<evidence type="ECO:0000313" key="2">
    <source>
        <dbReference type="EMBL" id="GAG03137.1"/>
    </source>
</evidence>
<evidence type="ECO:0000256" key="1">
    <source>
        <dbReference type="SAM" id="Phobius"/>
    </source>
</evidence>
<sequence length="241" mass="27632">MHVIALFGIVLLVSLRIVGLIISIEFLRDLKESKFKISIIGWFIWILAGCSALLSGVYENQLLADLFLLINGITTSIAALFVMMGLFSYFQKLPGKILEILGILFISFPLIAFLLGFYNIAFNLSSLFLFLIIVVFSIVPLKRKETFKNSISIKSYYWYLIVLFAFYSLTISYVIFFFQGYSFGFYSDEFSIPMFVNYFLGNASTIALIIYSIHIEYDISKIQKFKLTDKYSHDLGNLIQV</sequence>
<proteinExistence type="predicted"/>
<feature type="transmembrane region" description="Helical" evidence="1">
    <location>
        <begin position="39"/>
        <end position="58"/>
    </location>
</feature>
<dbReference type="EMBL" id="BARS01027981">
    <property type="protein sequence ID" value="GAG03137.1"/>
    <property type="molecule type" value="Genomic_DNA"/>
</dbReference>
<feature type="transmembrane region" description="Helical" evidence="1">
    <location>
        <begin position="64"/>
        <end position="90"/>
    </location>
</feature>
<keyword evidence="1" id="KW-1133">Transmembrane helix</keyword>
<reference evidence="2" key="1">
    <citation type="journal article" date="2014" name="Front. Microbiol.">
        <title>High frequency of phylogenetically diverse reductive dehalogenase-homologous genes in deep subseafloor sedimentary metagenomes.</title>
        <authorList>
            <person name="Kawai M."/>
            <person name="Futagami T."/>
            <person name="Toyoda A."/>
            <person name="Takaki Y."/>
            <person name="Nishi S."/>
            <person name="Hori S."/>
            <person name="Arai W."/>
            <person name="Tsubouchi T."/>
            <person name="Morono Y."/>
            <person name="Uchiyama I."/>
            <person name="Ito T."/>
            <person name="Fujiyama A."/>
            <person name="Inagaki F."/>
            <person name="Takami H."/>
        </authorList>
    </citation>
    <scope>NUCLEOTIDE SEQUENCE</scope>
    <source>
        <strain evidence="2">Expedition CK06-06</strain>
    </source>
</reference>
<gene>
    <name evidence="2" type="ORF">S01H1_43901</name>
</gene>
<organism evidence="2">
    <name type="scientific">marine sediment metagenome</name>
    <dbReference type="NCBI Taxonomy" id="412755"/>
    <lineage>
        <taxon>unclassified sequences</taxon>
        <taxon>metagenomes</taxon>
        <taxon>ecological metagenomes</taxon>
    </lineage>
</organism>
<feature type="transmembrane region" description="Helical" evidence="1">
    <location>
        <begin position="198"/>
        <end position="217"/>
    </location>
</feature>
<protein>
    <submittedName>
        <fullName evidence="2">Uncharacterized protein</fullName>
    </submittedName>
</protein>
<name>X0UVA9_9ZZZZ</name>
<feature type="non-terminal residue" evidence="2">
    <location>
        <position position="241"/>
    </location>
</feature>
<feature type="transmembrane region" description="Helical" evidence="1">
    <location>
        <begin position="6"/>
        <end position="27"/>
    </location>
</feature>
<feature type="transmembrane region" description="Helical" evidence="1">
    <location>
        <begin position="124"/>
        <end position="141"/>
    </location>
</feature>
<dbReference type="AlphaFoldDB" id="X0UVA9"/>
<feature type="transmembrane region" description="Helical" evidence="1">
    <location>
        <begin position="156"/>
        <end position="178"/>
    </location>
</feature>
<comment type="caution">
    <text evidence="2">The sequence shown here is derived from an EMBL/GenBank/DDBJ whole genome shotgun (WGS) entry which is preliminary data.</text>
</comment>
<keyword evidence="1" id="KW-0812">Transmembrane</keyword>
<feature type="transmembrane region" description="Helical" evidence="1">
    <location>
        <begin position="97"/>
        <end position="118"/>
    </location>
</feature>
<keyword evidence="1" id="KW-0472">Membrane</keyword>
<accession>X0UVA9</accession>